<dbReference type="GO" id="GO:0005509">
    <property type="term" value="F:calcium ion binding"/>
    <property type="evidence" value="ECO:0007669"/>
    <property type="project" value="InterPro"/>
</dbReference>
<feature type="domain" description="EF-hand" evidence="5">
    <location>
        <begin position="122"/>
        <end position="157"/>
    </location>
</feature>
<dbReference type="Gene3D" id="1.10.238.10">
    <property type="entry name" value="EF-hand"/>
    <property type="match status" value="1"/>
</dbReference>
<dbReference type="InterPro" id="IPR002048">
    <property type="entry name" value="EF_hand_dom"/>
</dbReference>
<feature type="region of interest" description="Disordered" evidence="4">
    <location>
        <begin position="13"/>
        <end position="34"/>
    </location>
</feature>
<evidence type="ECO:0000256" key="2">
    <source>
        <dbReference type="ARBA" id="ARBA00022737"/>
    </source>
</evidence>
<comment type="caution">
    <text evidence="6">The sequence shown here is derived from an EMBL/GenBank/DDBJ whole genome shotgun (WGS) entry which is preliminary data.</text>
</comment>
<dbReference type="AlphaFoldDB" id="A0A814CLC5"/>
<reference evidence="6" key="1">
    <citation type="submission" date="2021-02" db="EMBL/GenBank/DDBJ databases">
        <authorList>
            <person name="Nowell W R."/>
        </authorList>
    </citation>
    <scope>NUCLEOTIDE SEQUENCE</scope>
</reference>
<dbReference type="PANTHER" id="PTHR23055:SF167">
    <property type="entry name" value="EF-HAND DOMAIN-CONTAINING PROTEIN"/>
    <property type="match status" value="1"/>
</dbReference>
<dbReference type="Pfam" id="PF13833">
    <property type="entry name" value="EF-hand_8"/>
    <property type="match status" value="1"/>
</dbReference>
<dbReference type="PROSITE" id="PS00018">
    <property type="entry name" value="EF_HAND_1"/>
    <property type="match status" value="1"/>
</dbReference>
<proteinExistence type="predicted"/>
<keyword evidence="1" id="KW-0479">Metal-binding</keyword>
<accession>A0A814CLC5</accession>
<dbReference type="CDD" id="cd00051">
    <property type="entry name" value="EFh"/>
    <property type="match status" value="1"/>
</dbReference>
<dbReference type="Proteomes" id="UP000663854">
    <property type="component" value="Unassembled WGS sequence"/>
</dbReference>
<dbReference type="EMBL" id="CAJNOL010000382">
    <property type="protein sequence ID" value="CAF1039339.1"/>
    <property type="molecule type" value="Genomic_DNA"/>
</dbReference>
<dbReference type="InterPro" id="IPR011992">
    <property type="entry name" value="EF-hand-dom_pair"/>
</dbReference>
<evidence type="ECO:0000313" key="8">
    <source>
        <dbReference type="Proteomes" id="UP000663854"/>
    </source>
</evidence>
<evidence type="ECO:0000256" key="3">
    <source>
        <dbReference type="ARBA" id="ARBA00022837"/>
    </source>
</evidence>
<keyword evidence="9" id="KW-1185">Reference proteome</keyword>
<dbReference type="InterPro" id="IPR028846">
    <property type="entry name" value="Recoverin"/>
</dbReference>
<evidence type="ECO:0000313" key="9">
    <source>
        <dbReference type="Proteomes" id="UP000663870"/>
    </source>
</evidence>
<dbReference type="Proteomes" id="UP000663870">
    <property type="component" value="Unassembled WGS sequence"/>
</dbReference>
<evidence type="ECO:0000313" key="6">
    <source>
        <dbReference type="EMBL" id="CAF0943981.1"/>
    </source>
</evidence>
<protein>
    <recommendedName>
        <fullName evidence="5">EF-hand domain-containing protein</fullName>
    </recommendedName>
</protein>
<dbReference type="PROSITE" id="PS50222">
    <property type="entry name" value="EF_HAND_2"/>
    <property type="match status" value="1"/>
</dbReference>
<keyword evidence="2" id="KW-0677">Repeat</keyword>
<gene>
    <name evidence="7" type="ORF">JXQ802_LOCUS16065</name>
    <name evidence="6" type="ORF">PYM288_LOCUS11749</name>
</gene>
<sequence length="220" mass="25708">MWQAVESSIQTFNKNRQPNLSSKKTASPSHPISRPTCSITELMKKTNFSKEEIRHLYRTFKQDSPSGQVSKERFVSIFTTLFPTGECYRYSVFLFKNIDRSNTNIIRFEDLITTYSLLIHGSIEDRLGWIFDLYDINKDGIITRMELFQLIASIFQLILPVGKLNYTPIINTIEQRTDELIHAWDIHENGFICKEDFIQYCLQNETIMRSMNKLKSGICL</sequence>
<evidence type="ECO:0000259" key="5">
    <source>
        <dbReference type="PROSITE" id="PS50222"/>
    </source>
</evidence>
<dbReference type="SMART" id="SM00054">
    <property type="entry name" value="EFh"/>
    <property type="match status" value="1"/>
</dbReference>
<evidence type="ECO:0000256" key="4">
    <source>
        <dbReference type="SAM" id="MobiDB-lite"/>
    </source>
</evidence>
<keyword evidence="3" id="KW-0106">Calcium</keyword>
<dbReference type="PANTHER" id="PTHR23055">
    <property type="entry name" value="CALCIUM BINDING PROTEINS"/>
    <property type="match status" value="1"/>
</dbReference>
<evidence type="ECO:0000256" key="1">
    <source>
        <dbReference type="ARBA" id="ARBA00022723"/>
    </source>
</evidence>
<name>A0A814CLC5_9BILA</name>
<evidence type="ECO:0000313" key="7">
    <source>
        <dbReference type="EMBL" id="CAF1039339.1"/>
    </source>
</evidence>
<dbReference type="InterPro" id="IPR018247">
    <property type="entry name" value="EF_Hand_1_Ca_BS"/>
</dbReference>
<organism evidence="6 8">
    <name type="scientific">Rotaria sordida</name>
    <dbReference type="NCBI Taxonomy" id="392033"/>
    <lineage>
        <taxon>Eukaryota</taxon>
        <taxon>Metazoa</taxon>
        <taxon>Spiralia</taxon>
        <taxon>Gnathifera</taxon>
        <taxon>Rotifera</taxon>
        <taxon>Eurotatoria</taxon>
        <taxon>Bdelloidea</taxon>
        <taxon>Philodinida</taxon>
        <taxon>Philodinidae</taxon>
        <taxon>Rotaria</taxon>
    </lineage>
</organism>
<dbReference type="SUPFAM" id="SSF47473">
    <property type="entry name" value="EF-hand"/>
    <property type="match status" value="1"/>
</dbReference>
<dbReference type="EMBL" id="CAJNOH010000204">
    <property type="protein sequence ID" value="CAF0943981.1"/>
    <property type="molecule type" value="Genomic_DNA"/>
</dbReference>
<dbReference type="PRINTS" id="PR00450">
    <property type="entry name" value="RECOVERIN"/>
</dbReference>